<feature type="domain" description="Heterokaryon incompatibility" evidence="1">
    <location>
        <begin position="67"/>
        <end position="217"/>
    </location>
</feature>
<sequence>MATRRANQNTRSSSRSALSPTSDFYYRPSGEILSGSYRVANVLPGQYYDTIQCRLQEVSLKDNSARFLALSYCWNTSKTEETVTVDGQPVRITTNLHAALRNARAPSTAVSLWVDQICVDQTNIIDRNDQVGKMGAIFRAASGVIVWLGEADDGVASAMDLPKKIRRYWPSLYDNPSLLTHHSQTPAEVPKWGERAWRAFQALLLRPWFKRLWVIQEIACARDIVVTCRSNTALWKDFVKLIYVVDAMHHSSLGVNHMLGSKSAAQYVGFMEELRSVTEQGTKQAAKDYASEDSMAPYVLRMAKDCNATDHRDKLYAFHHIIRLVTRPDYAVDIETLYQQFAVQYLQRIAYAISEFDCDAVALSKRQLGFIYSAGLCNQHLELPSWCPDWSVPWHARPLWLDSKCYQAGGSEVKEIMPIAESALHADTGFRLPLVAKVFDRVLAAGAVGLRFSKQNLAETLREWLFPPCRCCTLTAVGRTFTLINTWLLHVLSLQIKIVQSDGEARRERTDSSPGMDHSATVSFLRGRVFFITENGRFGLARAGLAWGDGIAIVQGGAVPVLLRPTVRNGPLNREFQLRTEAFVLGVMEGEIWDDTNILSEEIFLISLDSQDRGQMVAA</sequence>
<dbReference type="EMBL" id="CP090167">
    <property type="protein sequence ID" value="UJO17204.1"/>
    <property type="molecule type" value="Genomic_DNA"/>
</dbReference>
<dbReference type="KEGG" id="ffu:CLAFUR5_05766"/>
<name>A0A9Q8P8H2_PASFU</name>
<evidence type="ECO:0000313" key="3">
    <source>
        <dbReference type="Proteomes" id="UP000756132"/>
    </source>
</evidence>
<gene>
    <name evidence="2" type="ORF">CLAFUR5_05766</name>
</gene>
<evidence type="ECO:0000259" key="1">
    <source>
        <dbReference type="Pfam" id="PF06985"/>
    </source>
</evidence>
<dbReference type="OrthoDB" id="2157530at2759"/>
<dbReference type="InterPro" id="IPR010730">
    <property type="entry name" value="HET"/>
</dbReference>
<dbReference type="PANTHER" id="PTHR24148">
    <property type="entry name" value="ANKYRIN REPEAT DOMAIN-CONTAINING PROTEIN 39 HOMOLOG-RELATED"/>
    <property type="match status" value="1"/>
</dbReference>
<protein>
    <recommendedName>
        <fullName evidence="1">Heterokaryon incompatibility domain-containing protein</fullName>
    </recommendedName>
</protein>
<accession>A0A9Q8P8H2</accession>
<dbReference type="PANTHER" id="PTHR24148:SF64">
    <property type="entry name" value="HETEROKARYON INCOMPATIBILITY DOMAIN-CONTAINING PROTEIN"/>
    <property type="match status" value="1"/>
</dbReference>
<reference evidence="2" key="2">
    <citation type="journal article" date="2022" name="Microb. Genom.">
        <title>A chromosome-scale genome assembly of the tomato pathogen Cladosporium fulvum reveals a compartmentalized genome architecture and the presence of a dispensable chromosome.</title>
        <authorList>
            <person name="Zaccaron A.Z."/>
            <person name="Chen L.H."/>
            <person name="Samaras A."/>
            <person name="Stergiopoulos I."/>
        </authorList>
    </citation>
    <scope>NUCLEOTIDE SEQUENCE</scope>
    <source>
        <strain evidence="2">Race5_Kim</strain>
    </source>
</reference>
<dbReference type="Pfam" id="PF06985">
    <property type="entry name" value="HET"/>
    <property type="match status" value="1"/>
</dbReference>
<keyword evidence="3" id="KW-1185">Reference proteome</keyword>
<dbReference type="RefSeq" id="XP_047761570.1">
    <property type="nucleotide sequence ID" value="XM_047904914.1"/>
</dbReference>
<dbReference type="InterPro" id="IPR052895">
    <property type="entry name" value="HetReg/Transcr_Mod"/>
</dbReference>
<proteinExistence type="predicted"/>
<organism evidence="2 3">
    <name type="scientific">Passalora fulva</name>
    <name type="common">Tomato leaf mold</name>
    <name type="synonym">Cladosporium fulvum</name>
    <dbReference type="NCBI Taxonomy" id="5499"/>
    <lineage>
        <taxon>Eukaryota</taxon>
        <taxon>Fungi</taxon>
        <taxon>Dikarya</taxon>
        <taxon>Ascomycota</taxon>
        <taxon>Pezizomycotina</taxon>
        <taxon>Dothideomycetes</taxon>
        <taxon>Dothideomycetidae</taxon>
        <taxon>Mycosphaerellales</taxon>
        <taxon>Mycosphaerellaceae</taxon>
        <taxon>Fulvia</taxon>
    </lineage>
</organism>
<evidence type="ECO:0000313" key="2">
    <source>
        <dbReference type="EMBL" id="UJO17204.1"/>
    </source>
</evidence>
<dbReference type="Proteomes" id="UP000756132">
    <property type="component" value="Chromosome 5"/>
</dbReference>
<dbReference type="Pfam" id="PF26639">
    <property type="entry name" value="Het-6_barrel"/>
    <property type="match status" value="1"/>
</dbReference>
<reference evidence="2" key="1">
    <citation type="submission" date="2021-12" db="EMBL/GenBank/DDBJ databases">
        <authorList>
            <person name="Zaccaron A."/>
            <person name="Stergiopoulos I."/>
        </authorList>
    </citation>
    <scope>NUCLEOTIDE SEQUENCE</scope>
    <source>
        <strain evidence="2">Race5_Kim</strain>
    </source>
</reference>
<dbReference type="GeneID" id="71985644"/>
<dbReference type="AlphaFoldDB" id="A0A9Q8P8H2"/>